<keyword evidence="3" id="KW-0479">Metal-binding</keyword>
<evidence type="ECO:0000259" key="10">
    <source>
        <dbReference type="PROSITE" id="PS50089"/>
    </source>
</evidence>
<evidence type="ECO:0000256" key="1">
    <source>
        <dbReference type="ARBA" id="ARBA00004123"/>
    </source>
</evidence>
<accession>A0AAP0GT73</accession>
<dbReference type="InterPro" id="IPR001841">
    <property type="entry name" value="Znf_RING"/>
</dbReference>
<evidence type="ECO:0000256" key="4">
    <source>
        <dbReference type="ARBA" id="ARBA00022771"/>
    </source>
</evidence>
<dbReference type="InterPro" id="IPR052256">
    <property type="entry name" value="E3_ubiquitin-ligase_CHFR"/>
</dbReference>
<dbReference type="Gene3D" id="3.30.40.140">
    <property type="match status" value="2"/>
</dbReference>
<comment type="caution">
    <text evidence="11">The sequence shown here is derived from an EMBL/GenBank/DDBJ whole genome shotgun (WGS) entry which is preliminary data.</text>
</comment>
<dbReference type="GO" id="GO:0008270">
    <property type="term" value="F:zinc ion binding"/>
    <property type="evidence" value="ECO:0007669"/>
    <property type="project" value="UniProtKB-KW"/>
</dbReference>
<organism evidence="11 12">
    <name type="scientific">Deinandra increscens subsp. villosa</name>
    <dbReference type="NCBI Taxonomy" id="3103831"/>
    <lineage>
        <taxon>Eukaryota</taxon>
        <taxon>Viridiplantae</taxon>
        <taxon>Streptophyta</taxon>
        <taxon>Embryophyta</taxon>
        <taxon>Tracheophyta</taxon>
        <taxon>Spermatophyta</taxon>
        <taxon>Magnoliopsida</taxon>
        <taxon>eudicotyledons</taxon>
        <taxon>Gunneridae</taxon>
        <taxon>Pentapetalae</taxon>
        <taxon>asterids</taxon>
        <taxon>campanulids</taxon>
        <taxon>Asterales</taxon>
        <taxon>Asteraceae</taxon>
        <taxon>Asteroideae</taxon>
        <taxon>Heliantheae alliance</taxon>
        <taxon>Madieae</taxon>
        <taxon>Madiinae</taxon>
        <taxon>Deinandra</taxon>
    </lineage>
</organism>
<dbReference type="GO" id="GO:0005634">
    <property type="term" value="C:nucleus"/>
    <property type="evidence" value="ECO:0007669"/>
    <property type="project" value="UniProtKB-SubCell"/>
</dbReference>
<dbReference type="Proteomes" id="UP001408789">
    <property type="component" value="Unassembled WGS sequence"/>
</dbReference>
<keyword evidence="2" id="KW-0808">Transferase</keyword>
<gene>
    <name evidence="11" type="ORF">SSX86_023176</name>
</gene>
<evidence type="ECO:0000256" key="9">
    <source>
        <dbReference type="PROSITE-ProRule" id="PRU00175"/>
    </source>
</evidence>
<evidence type="ECO:0000256" key="7">
    <source>
        <dbReference type="ARBA" id="ARBA00023242"/>
    </source>
</evidence>
<evidence type="ECO:0000256" key="8">
    <source>
        <dbReference type="ARBA" id="ARBA00023306"/>
    </source>
</evidence>
<dbReference type="EMBL" id="JBCNJP010000023">
    <property type="protein sequence ID" value="KAK9058335.1"/>
    <property type="molecule type" value="Genomic_DNA"/>
</dbReference>
<protein>
    <recommendedName>
        <fullName evidence="10">RING-type domain-containing protein</fullName>
    </recommendedName>
</protein>
<dbReference type="AlphaFoldDB" id="A0AAP0GT73"/>
<proteinExistence type="predicted"/>
<evidence type="ECO:0000256" key="3">
    <source>
        <dbReference type="ARBA" id="ARBA00022723"/>
    </source>
</evidence>
<dbReference type="InterPro" id="IPR013083">
    <property type="entry name" value="Znf_RING/FYVE/PHD"/>
</dbReference>
<dbReference type="GO" id="GO:0006511">
    <property type="term" value="P:ubiquitin-dependent protein catabolic process"/>
    <property type="evidence" value="ECO:0007669"/>
    <property type="project" value="TreeGrafter"/>
</dbReference>
<sequence>MEQGEGSGSKPYDEIWSKLVPSNSKYSDVELWSDEVEIHSEVKASSSEKQGWCKITRNSDLCSATLQNKSLNVISVDGTDVPTEDTIMINCGSEIIPGPVSDGYLSYRFKVMPMNESSKKVLKISLDSDHAKCSICLNIWHDVVTVAPCLHNFCNGCFSEWLRRSQKKHASVLCPHCRSAVQFVGRNHFLHSIEEDILQSDASLRRSDEELAVLNSCALIKSPLVINNGKKPRNKRARSMPDEDDNVAHLSCAQCGTEYGGFKCNQNTVHLQCQACGGMMPSRTNIGVPQHCIGCDRAFCGAYWHSQQVTRSDSYHTCAPETFKPINERTITRIPFLAHEKNRHEQDITERCIRQMGKTLQDVVSEGFTKLNNREIDRTRMQLNHKDMITSRTHLCNDCYDKLVSFVLYWFRINLPKYHLPVDVAQREDCWYGYACRTQNHNEDHARKWNHVCRPTRGGEQGVNGEGTDMESLEDDFKSLFIVPSNSKYSDLELLSDAVEIHSDLEVSSFEEQGWCKITRNSDHCSSTLQNESLDVNCADGNDVSTEDTIIPGPLSDGYSSCRFKKMPINESSKKMFKILLDSEHVKCSICLNIWHDVVTVSPCLHNFCNGCFSEWSRRYEEKHAIVLCPHCISDVQYVGRNHFLHRIEEEIRQSDYSLRRSDEELGVINSYPLIKSLPAINYRKKPRTKRSRAMPEEDNYGANLECAQCGKDYGGFQCNQNTVHLQCNACWGMMPSRTNISVPQHCIGCDRDFCGAYWHSQQITRGDSYHMCALKPIEERSITRIPFLAHEWNRHEQNITERCIWQMGKTLQDVVSEWVAKLNTQEIDRIRMPLNHAEMITSGTEICNECYDKLVSFLLYWFRVCLPKYDLPGDAVQREDCWYGYTCRTQKHNNYHARKLNHVCPPTKGGNEN</sequence>
<dbReference type="Pfam" id="PF17979">
    <property type="entry name" value="zf-CRD"/>
    <property type="match status" value="2"/>
</dbReference>
<dbReference type="GO" id="GO:0004842">
    <property type="term" value="F:ubiquitin-protein transferase activity"/>
    <property type="evidence" value="ECO:0007669"/>
    <property type="project" value="TreeGrafter"/>
</dbReference>
<feature type="domain" description="RING-type" evidence="10">
    <location>
        <begin position="588"/>
        <end position="632"/>
    </location>
</feature>
<dbReference type="GO" id="GO:0016567">
    <property type="term" value="P:protein ubiquitination"/>
    <property type="evidence" value="ECO:0007669"/>
    <property type="project" value="TreeGrafter"/>
</dbReference>
<dbReference type="InterPro" id="IPR018957">
    <property type="entry name" value="Znf_C3HC4_RING-type"/>
</dbReference>
<keyword evidence="12" id="KW-1185">Reference proteome</keyword>
<dbReference type="SUPFAM" id="SSF57850">
    <property type="entry name" value="RING/U-box"/>
    <property type="match status" value="2"/>
</dbReference>
<dbReference type="Pfam" id="PF00097">
    <property type="entry name" value="zf-C3HC4"/>
    <property type="match status" value="2"/>
</dbReference>
<evidence type="ECO:0000313" key="11">
    <source>
        <dbReference type="EMBL" id="KAK9058335.1"/>
    </source>
</evidence>
<evidence type="ECO:0000313" key="12">
    <source>
        <dbReference type="Proteomes" id="UP001408789"/>
    </source>
</evidence>
<dbReference type="InterPro" id="IPR040909">
    <property type="entry name" value="CHFR_Znf-CRD"/>
</dbReference>
<reference evidence="11 12" key="1">
    <citation type="submission" date="2024-04" db="EMBL/GenBank/DDBJ databases">
        <title>The reference genome of an endangered Asteraceae, Deinandra increscens subsp. villosa, native to the Central Coast of California.</title>
        <authorList>
            <person name="Guilliams M."/>
            <person name="Hasenstab-Lehman K."/>
            <person name="Meyer R."/>
            <person name="Mcevoy S."/>
        </authorList>
    </citation>
    <scope>NUCLEOTIDE SEQUENCE [LARGE SCALE GENOMIC DNA]</scope>
    <source>
        <tissue evidence="11">Leaf</tissue>
    </source>
</reference>
<evidence type="ECO:0000256" key="2">
    <source>
        <dbReference type="ARBA" id="ARBA00022679"/>
    </source>
</evidence>
<keyword evidence="4 9" id="KW-0863">Zinc-finger</keyword>
<dbReference type="SMART" id="SM00184">
    <property type="entry name" value="RING"/>
    <property type="match status" value="2"/>
</dbReference>
<feature type="domain" description="RING-type" evidence="10">
    <location>
        <begin position="133"/>
        <end position="178"/>
    </location>
</feature>
<dbReference type="PANTHER" id="PTHR16079">
    <property type="entry name" value="UBIQUITIN LIGASE PROTEIN CHFR"/>
    <property type="match status" value="1"/>
</dbReference>
<evidence type="ECO:0000256" key="6">
    <source>
        <dbReference type="ARBA" id="ARBA00022833"/>
    </source>
</evidence>
<dbReference type="PANTHER" id="PTHR16079:SF4">
    <property type="entry name" value="E3 UBIQUITIN-PROTEIN LIGASE CHFR"/>
    <property type="match status" value="1"/>
</dbReference>
<evidence type="ECO:0000256" key="5">
    <source>
        <dbReference type="ARBA" id="ARBA00022786"/>
    </source>
</evidence>
<comment type="subcellular location">
    <subcellularLocation>
        <location evidence="1">Nucleus</location>
    </subcellularLocation>
</comment>
<keyword evidence="8" id="KW-0131">Cell cycle</keyword>
<dbReference type="PROSITE" id="PS50089">
    <property type="entry name" value="ZF_RING_2"/>
    <property type="match status" value="2"/>
</dbReference>
<keyword evidence="5" id="KW-0833">Ubl conjugation pathway</keyword>
<keyword evidence="6" id="KW-0862">Zinc</keyword>
<keyword evidence="7" id="KW-0539">Nucleus</keyword>
<dbReference type="Gene3D" id="3.30.40.10">
    <property type="entry name" value="Zinc/RING finger domain, C3HC4 (zinc finger)"/>
    <property type="match status" value="2"/>
</dbReference>
<name>A0AAP0GT73_9ASTR</name>